<evidence type="ECO:0000313" key="2">
    <source>
        <dbReference type="Proteomes" id="UP000216411"/>
    </source>
</evidence>
<reference evidence="1 2" key="1">
    <citation type="journal article" date="2017" name="Genome Announc.">
        <title>Draft Genome Sequence of a Sporulating and Motile Strain of Lachnotalea glycerini Isolated from Water in Quebec City, Canada.</title>
        <authorList>
            <person name="Maheux A.F."/>
            <person name="Boudreau D.K."/>
            <person name="Berube E."/>
            <person name="Boissinot M."/>
            <person name="Raymond F."/>
            <person name="Brodeur S."/>
            <person name="Corbeil J."/>
            <person name="Isabel S."/>
            <person name="Omar R.F."/>
            <person name="Bergeron M.G."/>
        </authorList>
    </citation>
    <scope>NUCLEOTIDE SEQUENCE [LARGE SCALE GENOMIC DNA]</scope>
    <source>
        <strain evidence="1 2">CCRI-19302</strain>
    </source>
</reference>
<accession>A0A371J7K0</accession>
<dbReference type="AlphaFoldDB" id="A0A371J7K0"/>
<proteinExistence type="predicted"/>
<protein>
    <submittedName>
        <fullName evidence="1">Phage portal protein</fullName>
    </submittedName>
</protein>
<dbReference type="EMBL" id="NOKA02000079">
    <property type="protein sequence ID" value="RDY28647.1"/>
    <property type="molecule type" value="Genomic_DNA"/>
</dbReference>
<dbReference type="GO" id="GO:0005198">
    <property type="term" value="F:structural molecule activity"/>
    <property type="evidence" value="ECO:0007669"/>
    <property type="project" value="InterPro"/>
</dbReference>
<comment type="caution">
    <text evidence="1">The sequence shown here is derived from an EMBL/GenBank/DDBJ whole genome shotgun (WGS) entry which is preliminary data.</text>
</comment>
<dbReference type="Pfam" id="PF05136">
    <property type="entry name" value="Phage_portal_2"/>
    <property type="match status" value="1"/>
</dbReference>
<evidence type="ECO:0000313" key="1">
    <source>
        <dbReference type="EMBL" id="RDY28647.1"/>
    </source>
</evidence>
<keyword evidence="2" id="KW-1185">Reference proteome</keyword>
<gene>
    <name evidence="1" type="ORF">CG710_019255</name>
</gene>
<dbReference type="NCBIfam" id="TIGR01539">
    <property type="entry name" value="portal_lambda"/>
    <property type="match status" value="1"/>
</dbReference>
<dbReference type="RefSeq" id="WP_094375908.1">
    <property type="nucleotide sequence ID" value="NZ_NOKA02000079.1"/>
</dbReference>
<dbReference type="InterPro" id="IPR006429">
    <property type="entry name" value="Phage_lambda_portal"/>
</dbReference>
<organism evidence="1 2">
    <name type="scientific">Lachnotalea glycerini</name>
    <dbReference type="NCBI Taxonomy" id="1763509"/>
    <lineage>
        <taxon>Bacteria</taxon>
        <taxon>Bacillati</taxon>
        <taxon>Bacillota</taxon>
        <taxon>Clostridia</taxon>
        <taxon>Lachnospirales</taxon>
        <taxon>Lachnospiraceae</taxon>
        <taxon>Lachnotalea</taxon>
    </lineage>
</organism>
<dbReference type="GO" id="GO:0019068">
    <property type="term" value="P:virion assembly"/>
    <property type="evidence" value="ECO:0007669"/>
    <property type="project" value="InterPro"/>
</dbReference>
<sequence>MSNQVVTKTNPHIINKGYGDAGASTIKRALKGFKAQSGSPQEDIDYNNYTLRQRARMSYMGAPIATSAVKTSRTNVIGLGLKLNPKIDRIVLGISAEDAEAWERNVKSEFAIWASDKNACDATGINDFYSMQQLAFSSWLINGDVMALRKESNVTKELPYGLRIHIIEADRVATPGKLIGFNLSYTEGVNTDNKNKIHDGVEVDKNGKIVAYHIRNTYPFQTTVEPTDWIRVEAYGAKTGLPNVIHVMSSERPEQYRGVSYLAQIIEPLIQIKRYTDSEITAALVESFFTAFITSTAPKGEDGIPLNETGEEGEEKVTYDPNEYEMGPGQVNVMNKGEGVEFADPKRPGSNFDGFIKSICTQMGAALEIPVDLLLKEFNSSYSASRAALLEAWKSFRMYREWFASDFCKPIYKIWLSEAIARGRIKAPGFFTDPRVKAAWLGCEWIGPSQGQLDPVKEITAEIMAVEQGYSTNEDSTIKLNGGDWNANMNKLERENERKTQVLRASNTDIASGSEKNTNMTDFIRKTVRDCIKESIKEEVQEFEQTKI</sequence>
<name>A0A371J7K0_9FIRM</name>
<dbReference type="OrthoDB" id="9770450at2"/>
<dbReference type="Proteomes" id="UP000216411">
    <property type="component" value="Unassembled WGS sequence"/>
</dbReference>